<evidence type="ECO:0000256" key="5">
    <source>
        <dbReference type="SAM" id="MobiDB-lite"/>
    </source>
</evidence>
<dbReference type="KEGG" id="ngv:CDO52_23670"/>
<dbReference type="AlphaFoldDB" id="A0A223SBC5"/>
<dbReference type="InterPro" id="IPR036737">
    <property type="entry name" value="OmpA-like_sf"/>
</dbReference>
<dbReference type="PANTHER" id="PTHR30329:SF21">
    <property type="entry name" value="LIPOPROTEIN YIAD-RELATED"/>
    <property type="match status" value="1"/>
</dbReference>
<feature type="domain" description="OmpA-like" evidence="6">
    <location>
        <begin position="229"/>
        <end position="352"/>
    </location>
</feature>
<reference evidence="7 8" key="1">
    <citation type="submission" date="2017-08" db="EMBL/GenBank/DDBJ databases">
        <title>The complete genome sequence of Nocardiopsis gilva YIM 90087.</title>
        <authorList>
            <person name="Yin M."/>
            <person name="Tang S."/>
        </authorList>
    </citation>
    <scope>NUCLEOTIDE SEQUENCE [LARGE SCALE GENOMIC DNA]</scope>
    <source>
        <strain evidence="7 8">YIM 90087</strain>
    </source>
</reference>
<keyword evidence="8" id="KW-1185">Reference proteome</keyword>
<dbReference type="SUPFAM" id="SSF103088">
    <property type="entry name" value="OmpA-like"/>
    <property type="match status" value="1"/>
</dbReference>
<evidence type="ECO:0000256" key="4">
    <source>
        <dbReference type="PROSITE-ProRule" id="PRU00473"/>
    </source>
</evidence>
<dbReference type="Gene3D" id="3.30.1330.60">
    <property type="entry name" value="OmpA-like domain"/>
    <property type="match status" value="1"/>
</dbReference>
<sequence>MACAPLVLVTASCGLFDGADSADSKDASQERKSEVAVPEAFTREVMLFNKYGDNAAAQLELEAVEATDESTAVHLTLTNQGDTLTNLSFDNTKPILIDPVDGTAYPMMADRPLDSPARDFYGSHDDGDDVPFLKGVDNALRFYFPPLPDHVEYVTFLGFGAGVMTGVPVQRVDEHRPIPEPGVDGKKREPKPGETLDWPVREPDGDQHEFVLDAQGYVEGADSTLIREGDEETIALDADVLFAFDKAELTDEAADLLADAAASIETNGADAAGPIVITGHSDGVGDDAYNQKLSEKRAQAVREKLESLLDGGHDFDVSGKGSSEPIAEEGGKDDEEARKRNRRVELSYKVSSGRRGKEADASDDGAGIAAAERHVGLPASYRSDPGKPVAKKQDRDFDLAVYPLLRDGAHLVAEFEITNNGSGFRTPDLGDDPSLRRHTKKGGESLSGFRILQSDPELARYPLLMFYKDKYVPIAERSRAIGSGESFRLAMMFPAPSPETNEVTLDAGPFGEVSVPIT</sequence>
<keyword evidence="3" id="KW-0998">Cell outer membrane</keyword>
<organism evidence="7 8">
    <name type="scientific">Nocardiopsis gilva YIM 90087</name>
    <dbReference type="NCBI Taxonomy" id="1235441"/>
    <lineage>
        <taxon>Bacteria</taxon>
        <taxon>Bacillati</taxon>
        <taxon>Actinomycetota</taxon>
        <taxon>Actinomycetes</taxon>
        <taxon>Streptosporangiales</taxon>
        <taxon>Nocardiopsidaceae</taxon>
        <taxon>Nocardiopsis</taxon>
    </lineage>
</organism>
<evidence type="ECO:0000313" key="7">
    <source>
        <dbReference type="EMBL" id="ASU85395.1"/>
    </source>
</evidence>
<dbReference type="RefSeq" id="WP_017618651.1">
    <property type="nucleotide sequence ID" value="NZ_ANBG01000177.1"/>
</dbReference>
<evidence type="ECO:0000256" key="3">
    <source>
        <dbReference type="ARBA" id="ARBA00023237"/>
    </source>
</evidence>
<dbReference type="CDD" id="cd07185">
    <property type="entry name" value="OmpA_C-like"/>
    <property type="match status" value="1"/>
</dbReference>
<evidence type="ECO:0000256" key="1">
    <source>
        <dbReference type="ARBA" id="ARBA00004442"/>
    </source>
</evidence>
<dbReference type="EMBL" id="CP022753">
    <property type="protein sequence ID" value="ASU85395.1"/>
    <property type="molecule type" value="Genomic_DNA"/>
</dbReference>
<feature type="region of interest" description="Disordered" evidence="5">
    <location>
        <begin position="310"/>
        <end position="367"/>
    </location>
</feature>
<evidence type="ECO:0000256" key="2">
    <source>
        <dbReference type="ARBA" id="ARBA00023136"/>
    </source>
</evidence>
<dbReference type="Pfam" id="PF00691">
    <property type="entry name" value="OmpA"/>
    <property type="match status" value="1"/>
</dbReference>
<feature type="region of interest" description="Disordered" evidence="5">
    <location>
        <begin position="174"/>
        <end position="203"/>
    </location>
</feature>
<protein>
    <submittedName>
        <fullName evidence="7">OmpA family protein</fullName>
    </submittedName>
</protein>
<dbReference type="Proteomes" id="UP000215005">
    <property type="component" value="Chromosome"/>
</dbReference>
<evidence type="ECO:0000313" key="8">
    <source>
        <dbReference type="Proteomes" id="UP000215005"/>
    </source>
</evidence>
<dbReference type="InterPro" id="IPR050330">
    <property type="entry name" value="Bact_OuterMem_StrucFunc"/>
</dbReference>
<accession>A0A223SBC5</accession>
<name>A0A223SBC5_9ACTN</name>
<feature type="compositionally biased region" description="Basic and acidic residues" evidence="5">
    <location>
        <begin position="335"/>
        <end position="346"/>
    </location>
</feature>
<dbReference type="InterPro" id="IPR006665">
    <property type="entry name" value="OmpA-like"/>
</dbReference>
<gene>
    <name evidence="7" type="ORF">CDO52_23670</name>
</gene>
<comment type="subcellular location">
    <subcellularLocation>
        <location evidence="1">Cell outer membrane</location>
    </subcellularLocation>
</comment>
<evidence type="ECO:0000259" key="6">
    <source>
        <dbReference type="PROSITE" id="PS51123"/>
    </source>
</evidence>
<dbReference type="PROSITE" id="PS51123">
    <property type="entry name" value="OMPA_2"/>
    <property type="match status" value="1"/>
</dbReference>
<dbReference type="InterPro" id="IPR006664">
    <property type="entry name" value="OMP_bac"/>
</dbReference>
<keyword evidence="2 4" id="KW-0472">Membrane</keyword>
<dbReference type="PRINTS" id="PR01021">
    <property type="entry name" value="OMPADOMAIN"/>
</dbReference>
<dbReference type="GO" id="GO:0009279">
    <property type="term" value="C:cell outer membrane"/>
    <property type="evidence" value="ECO:0007669"/>
    <property type="project" value="UniProtKB-SubCell"/>
</dbReference>
<dbReference type="PANTHER" id="PTHR30329">
    <property type="entry name" value="STATOR ELEMENT OF FLAGELLAR MOTOR COMPLEX"/>
    <property type="match status" value="1"/>
</dbReference>
<proteinExistence type="predicted"/>